<dbReference type="Pfam" id="PF00787">
    <property type="entry name" value="PX"/>
    <property type="match status" value="1"/>
</dbReference>
<dbReference type="GO" id="GO:0005886">
    <property type="term" value="C:plasma membrane"/>
    <property type="evidence" value="ECO:0007669"/>
    <property type="project" value="TreeGrafter"/>
</dbReference>
<dbReference type="SMART" id="SM00312">
    <property type="entry name" value="PX"/>
    <property type="match status" value="1"/>
</dbReference>
<dbReference type="Gene3D" id="1.20.1270.60">
    <property type="entry name" value="Arfaptin homology (AH) domain/BAR domain"/>
    <property type="match status" value="1"/>
</dbReference>
<gene>
    <name evidence="5" type="primary">SNX4</name>
</gene>
<keyword evidence="2" id="KW-0813">Transport</keyword>
<dbReference type="AlphaFoldDB" id="A0A8C8F2C2"/>
<keyword evidence="3" id="KW-0175">Coiled coil</keyword>
<evidence type="ECO:0000256" key="2">
    <source>
        <dbReference type="ARBA" id="ARBA00022927"/>
    </source>
</evidence>
<proteinExistence type="inferred from homology"/>
<dbReference type="CDD" id="cd07622">
    <property type="entry name" value="BAR_SNX4"/>
    <property type="match status" value="1"/>
</dbReference>
<dbReference type="Gene3D" id="3.30.1520.10">
    <property type="entry name" value="Phox-like domain"/>
    <property type="match status" value="1"/>
</dbReference>
<dbReference type="CDD" id="cd06864">
    <property type="entry name" value="PX_SNX4"/>
    <property type="match status" value="1"/>
</dbReference>
<feature type="domain" description="PX" evidence="4">
    <location>
        <begin position="47"/>
        <end position="172"/>
    </location>
</feature>
<accession>A0A8C8F2C2</accession>
<dbReference type="GO" id="GO:0015031">
    <property type="term" value="P:protein transport"/>
    <property type="evidence" value="ECO:0007669"/>
    <property type="project" value="UniProtKB-KW"/>
</dbReference>
<dbReference type="PANTHER" id="PTHR46596:SF1">
    <property type="entry name" value="SORTING NEXIN-4"/>
    <property type="match status" value="1"/>
</dbReference>
<protein>
    <recommendedName>
        <fullName evidence="4">PX domain-containing protein</fullName>
    </recommendedName>
</protein>
<comment type="similarity">
    <text evidence="1">Belongs to the sorting nexin family.</text>
</comment>
<dbReference type="InterPro" id="IPR027267">
    <property type="entry name" value="AH/BAR_dom_sf"/>
</dbReference>
<dbReference type="GO" id="GO:2000786">
    <property type="term" value="P:positive regulation of autophagosome assembly"/>
    <property type="evidence" value="ECO:0007669"/>
    <property type="project" value="TreeGrafter"/>
</dbReference>
<reference evidence="5" key="2">
    <citation type="submission" date="2025-09" db="UniProtKB">
        <authorList>
            <consortium name="Ensembl"/>
        </authorList>
    </citation>
    <scope>IDENTIFICATION</scope>
</reference>
<evidence type="ECO:0000259" key="4">
    <source>
        <dbReference type="PROSITE" id="PS50195"/>
    </source>
</evidence>
<evidence type="ECO:0000313" key="5">
    <source>
        <dbReference type="Ensembl" id="ENSOTSP00005028359.2"/>
    </source>
</evidence>
<organism evidence="5 6">
    <name type="scientific">Oncorhynchus tshawytscha</name>
    <name type="common">Chinook salmon</name>
    <name type="synonym">Salmo tshawytscha</name>
    <dbReference type="NCBI Taxonomy" id="74940"/>
    <lineage>
        <taxon>Eukaryota</taxon>
        <taxon>Metazoa</taxon>
        <taxon>Chordata</taxon>
        <taxon>Craniata</taxon>
        <taxon>Vertebrata</taxon>
        <taxon>Euteleostomi</taxon>
        <taxon>Actinopterygii</taxon>
        <taxon>Neopterygii</taxon>
        <taxon>Teleostei</taxon>
        <taxon>Protacanthopterygii</taxon>
        <taxon>Salmoniformes</taxon>
        <taxon>Salmonidae</taxon>
        <taxon>Salmoninae</taxon>
        <taxon>Oncorhynchus</taxon>
    </lineage>
</organism>
<dbReference type="InterPro" id="IPR034902">
    <property type="entry name" value="PX_SNX4"/>
</dbReference>
<feature type="coiled-coil region" evidence="3">
    <location>
        <begin position="354"/>
        <end position="381"/>
    </location>
</feature>
<dbReference type="InterPro" id="IPR001683">
    <property type="entry name" value="PX_dom"/>
</dbReference>
<dbReference type="GeneTree" id="ENSGT00930000151029"/>
<sequence>MMADSGPKEVAVIGNTELTSAELDNNIKNTMVEIEKGTSLLRKLEISVAEAEKRTGKNTVNMQEIYTVYLIETRPVDALTEGITPDSLWRRYSEFELLRNYLLVTYPFVVVAPLPEKRAEIVWHKLSADNMDPDFVERRRVGLENFLHRVASHPVLCNDNIFNIFLTEQDKDWKEMVYETGFQAKADSRLKAVNAAFRVKNPDGRFTELKHYSDELQTVLSQLLRVRARVADRLYGVYKVHGNYGRVFSEWSAIEKEMGDGLQSAGHHMDAYAASVDDILEEEEHYADQLKEYLFYTDALRAVCRKHELTQFELEMVALDLACKKQQKEELVTGTVRTFSLKGMTSKLFGQETAEQREAKLQVLEQQLKEGEEAVKEKNTESDEFVKTAWVDIERFKDQKDRDLKEALISYAVMQISMCKKGIQVWTNAKECFNKM</sequence>
<dbReference type="InterPro" id="IPR036871">
    <property type="entry name" value="PX_dom_sf"/>
</dbReference>
<dbReference type="GO" id="GO:0031201">
    <property type="term" value="C:SNARE complex"/>
    <property type="evidence" value="ECO:0007669"/>
    <property type="project" value="TreeGrafter"/>
</dbReference>
<keyword evidence="6" id="KW-1185">Reference proteome</keyword>
<dbReference type="PANTHER" id="PTHR46596">
    <property type="entry name" value="SORTING NEXIN-4"/>
    <property type="match status" value="1"/>
</dbReference>
<dbReference type="GO" id="GO:0031901">
    <property type="term" value="C:early endosome membrane"/>
    <property type="evidence" value="ECO:0007669"/>
    <property type="project" value="TreeGrafter"/>
</dbReference>
<dbReference type="InterPro" id="IPR037430">
    <property type="entry name" value="SNX4_BAR"/>
</dbReference>
<dbReference type="Ensembl" id="ENSOTST00005030634.2">
    <property type="protein sequence ID" value="ENSOTSP00005028359.2"/>
    <property type="gene ID" value="ENSOTSG00005012076.2"/>
</dbReference>
<dbReference type="PROSITE" id="PS50195">
    <property type="entry name" value="PX"/>
    <property type="match status" value="1"/>
</dbReference>
<evidence type="ECO:0000256" key="3">
    <source>
        <dbReference type="SAM" id="Coils"/>
    </source>
</evidence>
<dbReference type="InterPro" id="IPR034783">
    <property type="entry name" value="SNX4"/>
</dbReference>
<dbReference type="GO" id="GO:0032266">
    <property type="term" value="F:phosphatidylinositol-3-phosphate binding"/>
    <property type="evidence" value="ECO:0007669"/>
    <property type="project" value="TreeGrafter"/>
</dbReference>
<name>A0A8C8F2C2_ONCTS</name>
<evidence type="ECO:0000313" key="6">
    <source>
        <dbReference type="Proteomes" id="UP000694402"/>
    </source>
</evidence>
<reference evidence="5" key="1">
    <citation type="submission" date="2025-08" db="UniProtKB">
        <authorList>
            <consortium name="Ensembl"/>
        </authorList>
    </citation>
    <scope>IDENTIFICATION</scope>
</reference>
<evidence type="ECO:0000256" key="1">
    <source>
        <dbReference type="ARBA" id="ARBA00010883"/>
    </source>
</evidence>
<dbReference type="Proteomes" id="UP000694402">
    <property type="component" value="Unassembled WGS sequence"/>
</dbReference>
<dbReference type="SUPFAM" id="SSF64268">
    <property type="entry name" value="PX domain"/>
    <property type="match status" value="1"/>
</dbReference>
<keyword evidence="2" id="KW-0653">Protein transport</keyword>